<dbReference type="EMBL" id="JACHOT010000004">
    <property type="protein sequence ID" value="MBB4651550.1"/>
    <property type="molecule type" value="Genomic_DNA"/>
</dbReference>
<proteinExistence type="predicted"/>
<dbReference type="Gene3D" id="1.20.120.520">
    <property type="entry name" value="nmb1532 protein domain like"/>
    <property type="match status" value="1"/>
</dbReference>
<sequence>MTIAHPALIWIKVKRRRADQPWANEELSNKMNARSEMKAGSEDAALLDAIAAIQRAHVEMLALCDRLEEIADSLPNEIDRRSCVLAARALGPAMVKVHRFEEQRLHSQFAARLLHSGEARETVERLKNEHFEDEGYAAELRDALRATARGGRAENPETLGFMLRGFFGALRRHIAFERDHVLPVLSSGD</sequence>
<evidence type="ECO:0000313" key="3">
    <source>
        <dbReference type="Proteomes" id="UP000539538"/>
    </source>
</evidence>
<name>A0ABR6L483_9HYPH</name>
<dbReference type="Proteomes" id="UP000539538">
    <property type="component" value="Unassembled WGS sequence"/>
</dbReference>
<dbReference type="RefSeq" id="WP_246389611.1">
    <property type="nucleotide sequence ID" value="NZ_BAAAVZ010000001.1"/>
</dbReference>
<dbReference type="Pfam" id="PF01814">
    <property type="entry name" value="Hemerythrin"/>
    <property type="match status" value="1"/>
</dbReference>
<keyword evidence="3" id="KW-1185">Reference proteome</keyword>
<protein>
    <submittedName>
        <fullName evidence="2">Hemerythrin-like domain-containing protein</fullName>
    </submittedName>
</protein>
<evidence type="ECO:0000259" key="1">
    <source>
        <dbReference type="Pfam" id="PF01814"/>
    </source>
</evidence>
<gene>
    <name evidence="2" type="ORF">GGQ99_003317</name>
</gene>
<feature type="domain" description="Hemerythrin-like" evidence="1">
    <location>
        <begin position="49"/>
        <end position="185"/>
    </location>
</feature>
<organism evidence="2 3">
    <name type="scientific">Aminobacter niigataensis</name>
    <dbReference type="NCBI Taxonomy" id="83265"/>
    <lineage>
        <taxon>Bacteria</taxon>
        <taxon>Pseudomonadati</taxon>
        <taxon>Pseudomonadota</taxon>
        <taxon>Alphaproteobacteria</taxon>
        <taxon>Hyphomicrobiales</taxon>
        <taxon>Phyllobacteriaceae</taxon>
        <taxon>Aminobacter</taxon>
    </lineage>
</organism>
<accession>A0ABR6L483</accession>
<evidence type="ECO:0000313" key="2">
    <source>
        <dbReference type="EMBL" id="MBB4651550.1"/>
    </source>
</evidence>
<dbReference type="InterPro" id="IPR012312">
    <property type="entry name" value="Hemerythrin-like"/>
</dbReference>
<comment type="caution">
    <text evidence="2">The sequence shown here is derived from an EMBL/GenBank/DDBJ whole genome shotgun (WGS) entry which is preliminary data.</text>
</comment>
<reference evidence="2 3" key="1">
    <citation type="submission" date="2020-08" db="EMBL/GenBank/DDBJ databases">
        <title>Genomic Encyclopedia of Type Strains, Phase IV (KMG-IV): sequencing the most valuable type-strain genomes for metagenomic binning, comparative biology and taxonomic classification.</title>
        <authorList>
            <person name="Goeker M."/>
        </authorList>
    </citation>
    <scope>NUCLEOTIDE SEQUENCE [LARGE SCALE GENOMIC DNA]</scope>
    <source>
        <strain evidence="2 3">DSM 7050</strain>
    </source>
</reference>